<accession>A0A0A9FP54</accession>
<protein>
    <submittedName>
        <fullName evidence="1">Uncharacterized protein</fullName>
    </submittedName>
</protein>
<reference evidence="1" key="1">
    <citation type="submission" date="2014-09" db="EMBL/GenBank/DDBJ databases">
        <authorList>
            <person name="Magalhaes I.L.F."/>
            <person name="Oliveira U."/>
            <person name="Santos F.R."/>
            <person name="Vidigal T.H.D.A."/>
            <person name="Brescovit A.D."/>
            <person name="Santos A.J."/>
        </authorList>
    </citation>
    <scope>NUCLEOTIDE SEQUENCE</scope>
    <source>
        <tissue evidence="1">Shoot tissue taken approximately 20 cm above the soil surface</tissue>
    </source>
</reference>
<dbReference type="AlphaFoldDB" id="A0A0A9FP54"/>
<name>A0A0A9FP54_ARUDO</name>
<reference evidence="1" key="2">
    <citation type="journal article" date="2015" name="Data Brief">
        <title>Shoot transcriptome of the giant reed, Arundo donax.</title>
        <authorList>
            <person name="Barrero R.A."/>
            <person name="Guerrero F.D."/>
            <person name="Moolhuijzen P."/>
            <person name="Goolsby J.A."/>
            <person name="Tidwell J."/>
            <person name="Bellgard S.E."/>
            <person name="Bellgard M.I."/>
        </authorList>
    </citation>
    <scope>NUCLEOTIDE SEQUENCE</scope>
    <source>
        <tissue evidence="1">Shoot tissue taken approximately 20 cm above the soil surface</tissue>
    </source>
</reference>
<organism evidence="1">
    <name type="scientific">Arundo donax</name>
    <name type="common">Giant reed</name>
    <name type="synonym">Donax arundinaceus</name>
    <dbReference type="NCBI Taxonomy" id="35708"/>
    <lineage>
        <taxon>Eukaryota</taxon>
        <taxon>Viridiplantae</taxon>
        <taxon>Streptophyta</taxon>
        <taxon>Embryophyta</taxon>
        <taxon>Tracheophyta</taxon>
        <taxon>Spermatophyta</taxon>
        <taxon>Magnoliopsida</taxon>
        <taxon>Liliopsida</taxon>
        <taxon>Poales</taxon>
        <taxon>Poaceae</taxon>
        <taxon>PACMAD clade</taxon>
        <taxon>Arundinoideae</taxon>
        <taxon>Arundineae</taxon>
        <taxon>Arundo</taxon>
    </lineage>
</organism>
<sequence length="50" mass="5779">MHATLASIQIFLEGHHLIGLQQTLFFPNIQASSFPMDSFRLRNYEGLMQQ</sequence>
<proteinExistence type="predicted"/>
<dbReference type="EMBL" id="GBRH01185820">
    <property type="protein sequence ID" value="JAE12076.1"/>
    <property type="molecule type" value="Transcribed_RNA"/>
</dbReference>
<evidence type="ECO:0000313" key="1">
    <source>
        <dbReference type="EMBL" id="JAE12076.1"/>
    </source>
</evidence>